<dbReference type="PANTHER" id="PTHR30070">
    <property type="entry name" value="HEME EXPORTER PROTEIN B"/>
    <property type="match status" value="1"/>
</dbReference>
<keyword evidence="5 12" id="KW-0813">Transport</keyword>
<comment type="caution">
    <text evidence="14">The sequence shown here is derived from an EMBL/GenBank/DDBJ whole genome shotgun (WGS) entry which is preliminary data.</text>
</comment>
<dbReference type="PANTHER" id="PTHR30070:SF1">
    <property type="entry name" value="CYTOCHROME C BIOGENESIS B-RELATED"/>
    <property type="match status" value="1"/>
</dbReference>
<protein>
    <recommendedName>
        <fullName evidence="4 12">Heme exporter protein B</fullName>
    </recommendedName>
</protein>
<keyword evidence="9 12" id="KW-0201">Cytochrome c-type biogenesis</keyword>
<evidence type="ECO:0000256" key="10">
    <source>
        <dbReference type="ARBA" id="ARBA00022989"/>
    </source>
</evidence>
<feature type="transmembrane region" description="Helical" evidence="13">
    <location>
        <begin position="202"/>
        <end position="224"/>
    </location>
</feature>
<keyword evidence="10 13" id="KW-1133">Transmembrane helix</keyword>
<evidence type="ECO:0000256" key="2">
    <source>
        <dbReference type="ARBA" id="ARBA00004429"/>
    </source>
</evidence>
<feature type="transmembrane region" description="Helical" evidence="13">
    <location>
        <begin position="54"/>
        <end position="75"/>
    </location>
</feature>
<comment type="subcellular location">
    <subcellularLocation>
        <location evidence="2">Cell inner membrane</location>
        <topology evidence="2">Multi-pass membrane protein</topology>
    </subcellularLocation>
</comment>
<keyword evidence="11 12" id="KW-0472">Membrane</keyword>
<evidence type="ECO:0000313" key="14">
    <source>
        <dbReference type="EMBL" id="MCP8898420.1"/>
    </source>
</evidence>
<dbReference type="InterPro" id="IPR026031">
    <property type="entry name" value="Cyt_c_CcmB_bac"/>
</dbReference>
<evidence type="ECO:0000256" key="11">
    <source>
        <dbReference type="ARBA" id="ARBA00023136"/>
    </source>
</evidence>
<evidence type="ECO:0000256" key="6">
    <source>
        <dbReference type="ARBA" id="ARBA00022475"/>
    </source>
</evidence>
<feature type="transmembrane region" description="Helical" evidence="13">
    <location>
        <begin position="168"/>
        <end position="190"/>
    </location>
</feature>
<feature type="transmembrane region" description="Helical" evidence="13">
    <location>
        <begin position="136"/>
        <end position="161"/>
    </location>
</feature>
<evidence type="ECO:0000256" key="9">
    <source>
        <dbReference type="ARBA" id="ARBA00022748"/>
    </source>
</evidence>
<evidence type="ECO:0000256" key="5">
    <source>
        <dbReference type="ARBA" id="ARBA00022448"/>
    </source>
</evidence>
<dbReference type="AlphaFoldDB" id="A0A9X2HUE2"/>
<dbReference type="InterPro" id="IPR003544">
    <property type="entry name" value="Cyt_c_biogenesis_CcmB"/>
</dbReference>
<accession>A0A9X2HUE2</accession>
<evidence type="ECO:0000256" key="13">
    <source>
        <dbReference type="SAM" id="Phobius"/>
    </source>
</evidence>
<name>A0A9X2HUE2_9GAMM</name>
<evidence type="ECO:0000256" key="4">
    <source>
        <dbReference type="ARBA" id="ARBA00016452"/>
    </source>
</evidence>
<dbReference type="PIRSF" id="PIRSF002764">
    <property type="entry name" value="CcmB"/>
    <property type="match status" value="1"/>
</dbReference>
<comment type="similarity">
    <text evidence="3 12">Belongs to the CcmB/CycW/HelB family.</text>
</comment>
<dbReference type="PRINTS" id="PR01414">
    <property type="entry name" value="CCMBBIOGNSIS"/>
</dbReference>
<dbReference type="Pfam" id="PF03379">
    <property type="entry name" value="CcmB"/>
    <property type="match status" value="1"/>
</dbReference>
<feature type="transmembrane region" description="Helical" evidence="13">
    <location>
        <begin position="108"/>
        <end position="130"/>
    </location>
</feature>
<dbReference type="NCBIfam" id="TIGR01190">
    <property type="entry name" value="ccmB"/>
    <property type="match status" value="1"/>
</dbReference>
<dbReference type="GO" id="GO:0015232">
    <property type="term" value="F:heme transmembrane transporter activity"/>
    <property type="evidence" value="ECO:0007669"/>
    <property type="project" value="InterPro"/>
</dbReference>
<evidence type="ECO:0000256" key="7">
    <source>
        <dbReference type="ARBA" id="ARBA00022519"/>
    </source>
</evidence>
<keyword evidence="8 13" id="KW-0812">Transmembrane</keyword>
<dbReference type="RefSeq" id="WP_253966698.1">
    <property type="nucleotide sequence ID" value="NZ_JAMFTH010000001.1"/>
</dbReference>
<organism evidence="14 15">
    <name type="scientific">Gilvimarinus xylanilyticus</name>
    <dbReference type="NCBI Taxonomy" id="2944139"/>
    <lineage>
        <taxon>Bacteria</taxon>
        <taxon>Pseudomonadati</taxon>
        <taxon>Pseudomonadota</taxon>
        <taxon>Gammaproteobacteria</taxon>
        <taxon>Cellvibrionales</taxon>
        <taxon>Cellvibrionaceae</taxon>
        <taxon>Gilvimarinus</taxon>
    </lineage>
</organism>
<reference evidence="14" key="2">
    <citation type="submission" date="2023-01" db="EMBL/GenBank/DDBJ databases">
        <title>Gilvimarinus xylanilyticus HB14 isolated from Caulerpa lentillifera aquaculture base in Hainan, China.</title>
        <authorList>
            <person name="Zhang Y.-J."/>
        </authorList>
    </citation>
    <scope>NUCLEOTIDE SEQUENCE</scope>
    <source>
        <strain evidence="14">HB14</strain>
    </source>
</reference>
<reference evidence="14" key="1">
    <citation type="submission" date="2022-05" db="EMBL/GenBank/DDBJ databases">
        <authorList>
            <person name="Sun H.-N."/>
        </authorList>
    </citation>
    <scope>NUCLEOTIDE SEQUENCE</scope>
    <source>
        <strain evidence="14">HB14</strain>
    </source>
</reference>
<comment type="function">
    <text evidence="1 12">Required for the export of heme to the periplasm for the biogenesis of c-type cytochromes.</text>
</comment>
<dbReference type="EMBL" id="JAMFTH010000001">
    <property type="protein sequence ID" value="MCP8898420.1"/>
    <property type="molecule type" value="Genomic_DNA"/>
</dbReference>
<evidence type="ECO:0000256" key="1">
    <source>
        <dbReference type="ARBA" id="ARBA00002442"/>
    </source>
</evidence>
<keyword evidence="7 12" id="KW-0997">Cell inner membrane</keyword>
<evidence type="ECO:0000256" key="8">
    <source>
        <dbReference type="ARBA" id="ARBA00022692"/>
    </source>
</evidence>
<keyword evidence="6 12" id="KW-1003">Cell membrane</keyword>
<keyword evidence="15" id="KW-1185">Reference proteome</keyword>
<evidence type="ECO:0000256" key="3">
    <source>
        <dbReference type="ARBA" id="ARBA00010544"/>
    </source>
</evidence>
<dbReference type="GO" id="GO:0005886">
    <property type="term" value="C:plasma membrane"/>
    <property type="evidence" value="ECO:0007669"/>
    <property type="project" value="UniProtKB-SubCell"/>
</dbReference>
<proteinExistence type="inferred from homology"/>
<dbReference type="GO" id="GO:0017004">
    <property type="term" value="P:cytochrome complex assembly"/>
    <property type="evidence" value="ECO:0007669"/>
    <property type="project" value="UniProtKB-KW"/>
</dbReference>
<dbReference type="Proteomes" id="UP001139319">
    <property type="component" value="Unassembled WGS sequence"/>
</dbReference>
<feature type="transmembrane region" description="Helical" evidence="13">
    <location>
        <begin position="30"/>
        <end position="48"/>
    </location>
</feature>
<sequence length="230" mass="24071">MPDARPPVAGAWRAVLARDLKLSWRQRSDLVNPLLFYLITITLLPLGVDPSRQLLGSIAPGMLWIMALLATLLSLDSLFRCDYEDGTLVQFQLSSEPLFLTVLGKITAYWLTTGLPLALVSPLLAVMLALPPSGYLALVLSLLLGTAIMALIGALGAALTVCLRAGGLILTLVVMPLYLPVLIIGANAVSSAVAGFGYGRELALLGAGLALALMVMPAAVAGALRVSANQ</sequence>
<gene>
    <name evidence="14" type="primary">ccmB</name>
    <name evidence="14" type="ORF">M6D89_03805</name>
</gene>
<dbReference type="GO" id="GO:1903607">
    <property type="term" value="P:cytochrome c biosynthetic process"/>
    <property type="evidence" value="ECO:0007669"/>
    <property type="project" value="TreeGrafter"/>
</dbReference>
<evidence type="ECO:0000256" key="12">
    <source>
        <dbReference type="PIRNR" id="PIRNR002764"/>
    </source>
</evidence>
<evidence type="ECO:0000313" key="15">
    <source>
        <dbReference type="Proteomes" id="UP001139319"/>
    </source>
</evidence>